<name>A0ACA9MGC2_9GLOM</name>
<comment type="caution">
    <text evidence="1">The sequence shown here is derived from an EMBL/GenBank/DDBJ whole genome shotgun (WGS) entry which is preliminary data.</text>
</comment>
<evidence type="ECO:0000313" key="1">
    <source>
        <dbReference type="EMBL" id="CAG8589145.1"/>
    </source>
</evidence>
<sequence>TVLEDIQPSNSLRLKRQRTLSFLKKMFSSSDNITKDVQTHKDGSQSDLKKLFSLDNFTKDTQTHKDAMNNNNRTLDEDINEDRVIEEGNNNNQGLGEDIALGEDIPPLIRKGIISIFSGLLGFNINNIIGAGIFVTPTSIWRLVQSPGTALMLWIAGGLISLFGSMIYVE</sequence>
<keyword evidence="2" id="KW-1185">Reference proteome</keyword>
<reference evidence="1" key="1">
    <citation type="submission" date="2021-06" db="EMBL/GenBank/DDBJ databases">
        <authorList>
            <person name="Kallberg Y."/>
            <person name="Tangrot J."/>
            <person name="Rosling A."/>
        </authorList>
    </citation>
    <scope>NUCLEOTIDE SEQUENCE</scope>
    <source>
        <strain evidence="1">MA461A</strain>
    </source>
</reference>
<accession>A0ACA9MGC2</accession>
<gene>
    <name evidence="1" type="ORF">RPERSI_LOCUS5465</name>
</gene>
<dbReference type="EMBL" id="CAJVQC010008182">
    <property type="protein sequence ID" value="CAG8589145.1"/>
    <property type="molecule type" value="Genomic_DNA"/>
</dbReference>
<dbReference type="Proteomes" id="UP000789920">
    <property type="component" value="Unassembled WGS sequence"/>
</dbReference>
<feature type="non-terminal residue" evidence="1">
    <location>
        <position position="170"/>
    </location>
</feature>
<evidence type="ECO:0000313" key="2">
    <source>
        <dbReference type="Proteomes" id="UP000789920"/>
    </source>
</evidence>
<protein>
    <submittedName>
        <fullName evidence="1">21933_t:CDS:1</fullName>
    </submittedName>
</protein>
<feature type="non-terminal residue" evidence="1">
    <location>
        <position position="1"/>
    </location>
</feature>
<proteinExistence type="predicted"/>
<organism evidence="1 2">
    <name type="scientific">Racocetra persica</name>
    <dbReference type="NCBI Taxonomy" id="160502"/>
    <lineage>
        <taxon>Eukaryota</taxon>
        <taxon>Fungi</taxon>
        <taxon>Fungi incertae sedis</taxon>
        <taxon>Mucoromycota</taxon>
        <taxon>Glomeromycotina</taxon>
        <taxon>Glomeromycetes</taxon>
        <taxon>Diversisporales</taxon>
        <taxon>Gigasporaceae</taxon>
        <taxon>Racocetra</taxon>
    </lineage>
</organism>